<dbReference type="SUPFAM" id="SSF50249">
    <property type="entry name" value="Nucleic acid-binding proteins"/>
    <property type="match status" value="1"/>
</dbReference>
<dbReference type="InterPro" id="IPR012340">
    <property type="entry name" value="NA-bd_OB-fold"/>
</dbReference>
<dbReference type="SUPFAM" id="SSF56091">
    <property type="entry name" value="DNA ligase/mRNA capping enzyme, catalytic domain"/>
    <property type="match status" value="1"/>
</dbReference>
<dbReference type="InterPro" id="IPR014146">
    <property type="entry name" value="LigD_ligase_dom"/>
</dbReference>
<evidence type="ECO:0000313" key="6">
    <source>
        <dbReference type="EMBL" id="KAB1082572.1"/>
    </source>
</evidence>
<dbReference type="Gene3D" id="2.40.50.140">
    <property type="entry name" value="Nucleic acid-binding proteins"/>
    <property type="match status" value="1"/>
</dbReference>
<reference evidence="6 7" key="1">
    <citation type="submission" date="2019-09" db="EMBL/GenBank/DDBJ databases">
        <title>Genome sequencing of Ng87 strain.</title>
        <authorList>
            <person name="Karasev E.S."/>
            <person name="Andronov E."/>
        </authorList>
    </citation>
    <scope>NUCLEOTIDE SEQUENCE [LARGE SCALE GENOMIC DNA]</scope>
    <source>
        <strain evidence="6 7">Ng87</strain>
    </source>
</reference>
<keyword evidence="3" id="KW-0436">Ligase</keyword>
<dbReference type="EC" id="6.5.1.1" evidence="2"/>
<dbReference type="CDD" id="cd07971">
    <property type="entry name" value="OBF_DNA_ligase_LigD"/>
    <property type="match status" value="1"/>
</dbReference>
<dbReference type="Pfam" id="PF01068">
    <property type="entry name" value="DNA_ligase_A_M"/>
    <property type="match status" value="1"/>
</dbReference>
<dbReference type="Gene3D" id="3.30.470.30">
    <property type="entry name" value="DNA ligase/mRNA capping enzyme"/>
    <property type="match status" value="1"/>
</dbReference>
<dbReference type="CDD" id="cd07906">
    <property type="entry name" value="Adenylation_DNA_ligase_LigD_LigC"/>
    <property type="match status" value="1"/>
</dbReference>
<dbReference type="GO" id="GO:0005524">
    <property type="term" value="F:ATP binding"/>
    <property type="evidence" value="ECO:0007669"/>
    <property type="project" value="InterPro"/>
</dbReference>
<evidence type="ECO:0000256" key="4">
    <source>
        <dbReference type="ARBA" id="ARBA00034003"/>
    </source>
</evidence>
<sequence>MTMPTYIEPCLPKLVELAPTGERWIHEIKHDGYRLAVRIDAGDVRLLSRRGLNWTSRFPLVDQAARELRQKSVYIDGEVVIDGADGISDWPALHACASAGRCPGASLWAFDLLFLGGNDLRALPLVERKRMLAEILAPLTGGISYVEFLEGDGRTIFEHACALGLEGIVSKLRDSRYRSGKSDAWRKTKCEQRSKFVVAGFIPNSGNKRAVGALVLAELIGGELKPAGKVGTGWTMKLATELAAALEIIEQPEAPFTKPLLRKAFPGVRWVRPIVTVEVAYRGRTGDGLLRHPSFKAVASVQ</sequence>
<dbReference type="PANTHER" id="PTHR45674">
    <property type="entry name" value="DNA LIGASE 1/3 FAMILY MEMBER"/>
    <property type="match status" value="1"/>
</dbReference>
<evidence type="ECO:0000256" key="3">
    <source>
        <dbReference type="ARBA" id="ARBA00022598"/>
    </source>
</evidence>
<dbReference type="EMBL" id="VZUL01000004">
    <property type="protein sequence ID" value="KAB1082572.1"/>
    <property type="molecule type" value="Genomic_DNA"/>
</dbReference>
<comment type="similarity">
    <text evidence="1">Belongs to the ATP-dependent DNA ligase family.</text>
</comment>
<feature type="domain" description="ATP-dependent DNA ligase family profile" evidence="5">
    <location>
        <begin position="107"/>
        <end position="231"/>
    </location>
</feature>
<accession>A0A6A1THV1</accession>
<dbReference type="Gene3D" id="3.30.1490.70">
    <property type="match status" value="1"/>
</dbReference>
<evidence type="ECO:0000313" key="7">
    <source>
        <dbReference type="Proteomes" id="UP000386575"/>
    </source>
</evidence>
<dbReference type="GO" id="GO:0003910">
    <property type="term" value="F:DNA ligase (ATP) activity"/>
    <property type="evidence" value="ECO:0007669"/>
    <property type="project" value="UniProtKB-EC"/>
</dbReference>
<dbReference type="InterPro" id="IPR012309">
    <property type="entry name" value="DNA_ligase_ATP-dep_C"/>
</dbReference>
<evidence type="ECO:0000256" key="2">
    <source>
        <dbReference type="ARBA" id="ARBA00012727"/>
    </source>
</evidence>
<protein>
    <recommendedName>
        <fullName evidence="2">DNA ligase (ATP)</fullName>
        <ecNumber evidence="2">6.5.1.1</ecNumber>
    </recommendedName>
</protein>
<dbReference type="PROSITE" id="PS50160">
    <property type="entry name" value="DNA_LIGASE_A3"/>
    <property type="match status" value="1"/>
</dbReference>
<evidence type="ECO:0000259" key="5">
    <source>
        <dbReference type="PROSITE" id="PS50160"/>
    </source>
</evidence>
<dbReference type="PANTHER" id="PTHR45674:SF4">
    <property type="entry name" value="DNA LIGASE 1"/>
    <property type="match status" value="1"/>
</dbReference>
<evidence type="ECO:0000256" key="1">
    <source>
        <dbReference type="ARBA" id="ARBA00007572"/>
    </source>
</evidence>
<comment type="catalytic activity">
    <reaction evidence="4">
        <text>ATP + (deoxyribonucleotide)n-3'-hydroxyl + 5'-phospho-(deoxyribonucleotide)m = (deoxyribonucleotide)n+m + AMP + diphosphate.</text>
        <dbReference type="EC" id="6.5.1.1"/>
    </reaction>
</comment>
<dbReference type="Pfam" id="PF04679">
    <property type="entry name" value="DNA_ligase_A_C"/>
    <property type="match status" value="1"/>
</dbReference>
<dbReference type="InterPro" id="IPR050191">
    <property type="entry name" value="ATP-dep_DNA_ligase"/>
</dbReference>
<dbReference type="NCBIfam" id="TIGR02779">
    <property type="entry name" value="NHEJ_ligase_lig"/>
    <property type="match status" value="1"/>
</dbReference>
<organism evidence="6 7">
    <name type="scientific">Neorhizobium galegae</name>
    <name type="common">Rhizobium galegae</name>
    <dbReference type="NCBI Taxonomy" id="399"/>
    <lineage>
        <taxon>Bacteria</taxon>
        <taxon>Pseudomonadati</taxon>
        <taxon>Pseudomonadota</taxon>
        <taxon>Alphaproteobacteria</taxon>
        <taxon>Hyphomicrobiales</taxon>
        <taxon>Rhizobiaceae</taxon>
        <taxon>Rhizobium/Agrobacterium group</taxon>
        <taxon>Neorhizobium</taxon>
    </lineage>
</organism>
<name>A0A6A1THV1_NEOGA</name>
<comment type="caution">
    <text evidence="6">The sequence shown here is derived from an EMBL/GenBank/DDBJ whole genome shotgun (WGS) entry which is preliminary data.</text>
</comment>
<proteinExistence type="inferred from homology"/>
<dbReference type="GO" id="GO:0006310">
    <property type="term" value="P:DNA recombination"/>
    <property type="evidence" value="ECO:0007669"/>
    <property type="project" value="InterPro"/>
</dbReference>
<dbReference type="InterPro" id="IPR012310">
    <property type="entry name" value="DNA_ligase_ATP-dep_cent"/>
</dbReference>
<gene>
    <name evidence="6" type="ORF">F4V91_31975</name>
</gene>
<dbReference type="AlphaFoldDB" id="A0A6A1THV1"/>
<dbReference type="GO" id="GO:0006281">
    <property type="term" value="P:DNA repair"/>
    <property type="evidence" value="ECO:0007669"/>
    <property type="project" value="InterPro"/>
</dbReference>
<dbReference type="Proteomes" id="UP000386575">
    <property type="component" value="Unassembled WGS sequence"/>
</dbReference>